<keyword evidence="5" id="KW-0472">Membrane</keyword>
<comment type="caution">
    <text evidence="7">The sequence shown here is derived from an EMBL/GenBank/DDBJ whole genome shotgun (WGS) entry which is preliminary data.</text>
</comment>
<evidence type="ECO:0000313" key="7">
    <source>
        <dbReference type="EMBL" id="OKP10893.1"/>
    </source>
</evidence>
<evidence type="ECO:0000256" key="2">
    <source>
        <dbReference type="ARBA" id="ARBA00022448"/>
    </source>
</evidence>
<evidence type="ECO:0000256" key="4">
    <source>
        <dbReference type="ARBA" id="ARBA00022989"/>
    </source>
</evidence>
<evidence type="ECO:0000256" key="1">
    <source>
        <dbReference type="ARBA" id="ARBA00004141"/>
    </source>
</evidence>
<keyword evidence="2" id="KW-0813">Transport</keyword>
<feature type="region of interest" description="Disordered" evidence="6">
    <location>
        <begin position="1"/>
        <end position="26"/>
    </location>
</feature>
<evidence type="ECO:0000313" key="8">
    <source>
        <dbReference type="Proteomes" id="UP000186955"/>
    </source>
</evidence>
<sequence>MTDKENGQVASKDLGRATATDFSTTDSDANHELHFVRRGEALVEASSSQESIDGYDPDLMSGRTLLTAEEEKKLLRKIDWRLMTLCSLIFMFKNLDSNNEILQASNARIMNKGTNQNIMTQLGITSNEYNLVTVLYYVRNFQ</sequence>
<keyword evidence="3" id="KW-0812">Transmembrane</keyword>
<dbReference type="Proteomes" id="UP000186955">
    <property type="component" value="Unassembled WGS sequence"/>
</dbReference>
<keyword evidence="8" id="KW-1185">Reference proteome</keyword>
<dbReference type="AlphaFoldDB" id="A0A1Q5UEK5"/>
<accession>A0A1Q5UEK5</accession>
<dbReference type="EMBL" id="MNBE01000310">
    <property type="protein sequence ID" value="OKP10893.1"/>
    <property type="molecule type" value="Genomic_DNA"/>
</dbReference>
<comment type="subcellular location">
    <subcellularLocation>
        <location evidence="1">Membrane</location>
        <topology evidence="1">Multi-pass membrane protein</topology>
    </subcellularLocation>
</comment>
<proteinExistence type="predicted"/>
<evidence type="ECO:0000256" key="5">
    <source>
        <dbReference type="ARBA" id="ARBA00023136"/>
    </source>
</evidence>
<feature type="compositionally biased region" description="Low complexity" evidence="6">
    <location>
        <begin position="17"/>
        <end position="26"/>
    </location>
</feature>
<reference evidence="7 8" key="1">
    <citation type="submission" date="2016-10" db="EMBL/GenBank/DDBJ databases">
        <title>Genome sequence of the ascomycete fungus Penicillium subrubescens.</title>
        <authorList>
            <person name="De Vries R.P."/>
            <person name="Peng M."/>
            <person name="Dilokpimol A."/>
            <person name="Hilden K."/>
            <person name="Makela M.R."/>
            <person name="Grigoriev I."/>
            <person name="Riley R."/>
            <person name="Granchi Z."/>
        </authorList>
    </citation>
    <scope>NUCLEOTIDE SEQUENCE [LARGE SCALE GENOMIC DNA]</scope>
    <source>
        <strain evidence="7 8">CBS 132785</strain>
    </source>
</reference>
<evidence type="ECO:0000256" key="6">
    <source>
        <dbReference type="SAM" id="MobiDB-lite"/>
    </source>
</evidence>
<keyword evidence="4" id="KW-1133">Transmembrane helix</keyword>
<name>A0A1Q5UEK5_9EURO</name>
<gene>
    <name evidence="7" type="ORF">PENSUB_3713</name>
</gene>
<evidence type="ECO:0000256" key="3">
    <source>
        <dbReference type="ARBA" id="ARBA00022692"/>
    </source>
</evidence>
<protein>
    <submittedName>
        <fullName evidence="7">Uncharacterized protein</fullName>
    </submittedName>
</protein>
<dbReference type="GO" id="GO:0016020">
    <property type="term" value="C:membrane"/>
    <property type="evidence" value="ECO:0007669"/>
    <property type="project" value="UniProtKB-SubCell"/>
</dbReference>
<dbReference type="STRING" id="1316194.A0A1Q5UEK5"/>
<dbReference type="PANTHER" id="PTHR43791">
    <property type="entry name" value="PERMEASE-RELATED"/>
    <property type="match status" value="1"/>
</dbReference>
<organism evidence="7 8">
    <name type="scientific">Penicillium subrubescens</name>
    <dbReference type="NCBI Taxonomy" id="1316194"/>
    <lineage>
        <taxon>Eukaryota</taxon>
        <taxon>Fungi</taxon>
        <taxon>Dikarya</taxon>
        <taxon>Ascomycota</taxon>
        <taxon>Pezizomycotina</taxon>
        <taxon>Eurotiomycetes</taxon>
        <taxon>Eurotiomycetidae</taxon>
        <taxon>Eurotiales</taxon>
        <taxon>Aspergillaceae</taxon>
        <taxon>Penicillium</taxon>
    </lineage>
</organism>
<dbReference type="GO" id="GO:0022857">
    <property type="term" value="F:transmembrane transporter activity"/>
    <property type="evidence" value="ECO:0007669"/>
    <property type="project" value="TreeGrafter"/>
</dbReference>
<dbReference type="PANTHER" id="PTHR43791:SF36">
    <property type="entry name" value="TRANSPORTER, PUTATIVE (AFU_ORTHOLOGUE AFUA_6G08340)-RELATED"/>
    <property type="match status" value="1"/>
</dbReference>